<dbReference type="Gene3D" id="3.20.20.300">
    <property type="entry name" value="Glycoside hydrolase, family 3, N-terminal domain"/>
    <property type="match status" value="1"/>
</dbReference>
<dbReference type="EC" id="3.2.1.21" evidence="4"/>
<dbReference type="AlphaFoldDB" id="A0AAV9XRZ0"/>
<accession>A0AAV9XRZ0</accession>
<evidence type="ECO:0000313" key="9">
    <source>
        <dbReference type="Proteomes" id="UP001365542"/>
    </source>
</evidence>
<keyword evidence="9" id="KW-1185">Reference proteome</keyword>
<dbReference type="GO" id="GO:0009251">
    <property type="term" value="P:glucan catabolic process"/>
    <property type="evidence" value="ECO:0007669"/>
    <property type="project" value="TreeGrafter"/>
</dbReference>
<feature type="non-terminal residue" evidence="8">
    <location>
        <position position="1"/>
    </location>
</feature>
<dbReference type="InterPro" id="IPR050288">
    <property type="entry name" value="Cellulose_deg_GH3"/>
</dbReference>
<organism evidence="8 9">
    <name type="scientific">Orbilia ellipsospora</name>
    <dbReference type="NCBI Taxonomy" id="2528407"/>
    <lineage>
        <taxon>Eukaryota</taxon>
        <taxon>Fungi</taxon>
        <taxon>Dikarya</taxon>
        <taxon>Ascomycota</taxon>
        <taxon>Pezizomycotina</taxon>
        <taxon>Orbiliomycetes</taxon>
        <taxon>Orbiliales</taxon>
        <taxon>Orbiliaceae</taxon>
        <taxon>Orbilia</taxon>
    </lineage>
</organism>
<dbReference type="InterPro" id="IPR036962">
    <property type="entry name" value="Glyco_hydro_3_N_sf"/>
</dbReference>
<evidence type="ECO:0000256" key="1">
    <source>
        <dbReference type="ARBA" id="ARBA00000448"/>
    </source>
</evidence>
<proteinExistence type="inferred from homology"/>
<keyword evidence="5" id="KW-0378">Hydrolase</keyword>
<comment type="pathway">
    <text evidence="2">Glycan metabolism; cellulose degradation.</text>
</comment>
<dbReference type="PANTHER" id="PTHR42715:SF27">
    <property type="entry name" value="BETA-GLUCOSIDASE-RELATED"/>
    <property type="match status" value="1"/>
</dbReference>
<dbReference type="SUPFAM" id="SSF51445">
    <property type="entry name" value="(Trans)glycosidases"/>
    <property type="match status" value="1"/>
</dbReference>
<evidence type="ECO:0000256" key="7">
    <source>
        <dbReference type="ARBA" id="ARBA00023295"/>
    </source>
</evidence>
<keyword evidence="7" id="KW-0326">Glycosidase</keyword>
<sequence length="130" mass="14931">INYSKINRTYISNNKRLFQGILRDEWSYNDLVISDWFGTNSIVPSLKAGLDFEMSGLLMKQSQKLLNTIRLRYLKEGTIKKNFTRQESTLIPLGPKTLKRLSTGQSIKASYARLLRMGSFSSRTLTTFSL</sequence>
<dbReference type="PANTHER" id="PTHR42715">
    <property type="entry name" value="BETA-GLUCOSIDASE"/>
    <property type="match status" value="1"/>
</dbReference>
<reference evidence="8 9" key="1">
    <citation type="submission" date="2019-10" db="EMBL/GenBank/DDBJ databases">
        <authorList>
            <person name="Palmer J.M."/>
        </authorList>
    </citation>
    <scope>NUCLEOTIDE SEQUENCE [LARGE SCALE GENOMIC DNA]</scope>
    <source>
        <strain evidence="8 9">TWF694</strain>
    </source>
</reference>
<dbReference type="InterPro" id="IPR017853">
    <property type="entry name" value="GH"/>
</dbReference>
<comment type="caution">
    <text evidence="8">The sequence shown here is derived from an EMBL/GenBank/DDBJ whole genome shotgun (WGS) entry which is preliminary data.</text>
</comment>
<protein>
    <recommendedName>
        <fullName evidence="4">beta-glucosidase</fullName>
        <ecNumber evidence="4">3.2.1.21</ecNumber>
    </recommendedName>
</protein>
<keyword evidence="6" id="KW-0325">Glycoprotein</keyword>
<evidence type="ECO:0000256" key="4">
    <source>
        <dbReference type="ARBA" id="ARBA00012744"/>
    </source>
</evidence>
<gene>
    <name evidence="8" type="ORF">TWF694_001579</name>
</gene>
<evidence type="ECO:0000313" key="8">
    <source>
        <dbReference type="EMBL" id="KAK6544900.1"/>
    </source>
</evidence>
<dbReference type="GO" id="GO:0008422">
    <property type="term" value="F:beta-glucosidase activity"/>
    <property type="evidence" value="ECO:0007669"/>
    <property type="project" value="UniProtKB-EC"/>
</dbReference>
<comment type="catalytic activity">
    <reaction evidence="1">
        <text>Hydrolysis of terminal, non-reducing beta-D-glucosyl residues with release of beta-D-glucose.</text>
        <dbReference type="EC" id="3.2.1.21"/>
    </reaction>
</comment>
<dbReference type="EMBL" id="JAVHJO010000001">
    <property type="protein sequence ID" value="KAK6544900.1"/>
    <property type="molecule type" value="Genomic_DNA"/>
</dbReference>
<name>A0AAV9XRZ0_9PEZI</name>
<evidence type="ECO:0000256" key="3">
    <source>
        <dbReference type="ARBA" id="ARBA00005336"/>
    </source>
</evidence>
<evidence type="ECO:0000256" key="6">
    <source>
        <dbReference type="ARBA" id="ARBA00023180"/>
    </source>
</evidence>
<comment type="similarity">
    <text evidence="3">Belongs to the glycosyl hydrolase 3 family.</text>
</comment>
<evidence type="ECO:0000256" key="5">
    <source>
        <dbReference type="ARBA" id="ARBA00022801"/>
    </source>
</evidence>
<dbReference type="Proteomes" id="UP001365542">
    <property type="component" value="Unassembled WGS sequence"/>
</dbReference>
<evidence type="ECO:0000256" key="2">
    <source>
        <dbReference type="ARBA" id="ARBA00004987"/>
    </source>
</evidence>